<feature type="compositionally biased region" description="Low complexity" evidence="1">
    <location>
        <begin position="274"/>
        <end position="298"/>
    </location>
</feature>
<dbReference type="InterPro" id="IPR051642">
    <property type="entry name" value="SWI6-like"/>
</dbReference>
<feature type="compositionally biased region" description="Low complexity" evidence="1">
    <location>
        <begin position="428"/>
        <end position="444"/>
    </location>
</feature>
<evidence type="ECO:0000259" key="2">
    <source>
        <dbReference type="PROSITE" id="PS51299"/>
    </source>
</evidence>
<feature type="compositionally biased region" description="Polar residues" evidence="1">
    <location>
        <begin position="260"/>
        <end position="273"/>
    </location>
</feature>
<dbReference type="PROSITE" id="PS51299">
    <property type="entry name" value="HTH_APSES"/>
    <property type="match status" value="1"/>
</dbReference>
<feature type="domain" description="HTH APSES-type" evidence="2">
    <location>
        <begin position="281"/>
        <end position="395"/>
    </location>
</feature>
<dbReference type="PANTHER" id="PTHR43828">
    <property type="entry name" value="ASPARAGINASE"/>
    <property type="match status" value="1"/>
</dbReference>
<dbReference type="PANTHER" id="PTHR43828:SF5">
    <property type="entry name" value="TRANSCRIPTIONAL REPRESSOR XBP1"/>
    <property type="match status" value="1"/>
</dbReference>
<accession>A0ABR4NR26</accession>
<comment type="caution">
    <text evidence="3">The sequence shown here is derived from an EMBL/GenBank/DDBJ whole genome shotgun (WGS) entry which is preliminary data.</text>
</comment>
<evidence type="ECO:0000313" key="3">
    <source>
        <dbReference type="EMBL" id="KAL3230701.1"/>
    </source>
</evidence>
<protein>
    <submittedName>
        <fullName evidence="3">Transcriptional repressor XBP1</fullName>
    </submittedName>
</protein>
<feature type="compositionally biased region" description="Polar residues" evidence="1">
    <location>
        <begin position="475"/>
        <end position="487"/>
    </location>
</feature>
<dbReference type="SUPFAM" id="SSF54616">
    <property type="entry name" value="DNA-binding domain of Mlu1-box binding protein MBP1"/>
    <property type="match status" value="1"/>
</dbReference>
<sequence length="720" mass="81942">MMLTDSPLDDYQRLCFKNNSPYNVHTSTYKSNLTPTMRALLSHFDNNPAAVKQDKLLNCNEYQFPDLVMSYNTESHDDNQENGDEARSSHVSASGRMTPMSSPSRCGGTNSESEMLLDAKIEVPFSNSSTGAPQKGASFSGVASGTTISKNQQFKLTNLNSNHRTINNNNCILWTDFHQTDNSEDNFVFLTGIWRLYQDVMKGLIKTPRKSGDSQTRQDFCRQEYDFIISNCFCDDDSKYENNNDINNYSKKFHRRKSTGTTFTNITPNSSNRSTTSYGLSTSATTGASNNSASKNNSNQPNYVDFHWFDIPEKFRYQLFNQFEKHLREERLVDTTNLPKFEDYIQRIRGGYIKIQGTWVPWYIAKSICVRFCFPIRYLLVPIFGDTFPKECEDYFFNTHMNNLNDFLKSEHMLTTNRRRRKSTGLISPPSLNSSVTLNNNTNNESHLPPFLSPNCHRSHTHVQTIESNGRRSSESTISPGTRTTKLQFKQNPAIIEEPAYSDLSHDAGHYGMHTYSDNHLVPENMDQHRKRSLSWSYSSQLNAKKQKLPPISLLMKTINWNNNQSVNLPLETNPTVQTISKLASFYTTRGHKYSYPENIFTVNNSEGKAPYNLKDDKTIHNQAAYASPTSTSSSASPKNYNLGVVMPTATNNGLHFGYDATAVPRNVPDNLYESGSKRLKVSLPHNFSDTYSFQYRNSSTLHNPPKTKGTYYSPIIHNE</sequence>
<feature type="region of interest" description="Disordered" evidence="1">
    <location>
        <begin position="260"/>
        <end position="298"/>
    </location>
</feature>
<feature type="region of interest" description="Disordered" evidence="1">
    <location>
        <begin position="72"/>
        <end position="111"/>
    </location>
</feature>
<keyword evidence="4" id="KW-1185">Reference proteome</keyword>
<dbReference type="Gene3D" id="3.10.260.10">
    <property type="entry name" value="Transcription regulator HTH, APSES-type DNA-binding domain"/>
    <property type="match status" value="1"/>
</dbReference>
<feature type="region of interest" description="Disordered" evidence="1">
    <location>
        <begin position="418"/>
        <end position="487"/>
    </location>
</feature>
<feature type="compositionally biased region" description="Basic and acidic residues" evidence="1">
    <location>
        <begin position="74"/>
        <end position="88"/>
    </location>
</feature>
<proteinExistence type="predicted"/>
<dbReference type="EMBL" id="JBEVYD010000009">
    <property type="protein sequence ID" value="KAL3230701.1"/>
    <property type="molecule type" value="Genomic_DNA"/>
</dbReference>
<organism evidence="3 4">
    <name type="scientific">Nakaseomyces bracarensis</name>
    <dbReference type="NCBI Taxonomy" id="273131"/>
    <lineage>
        <taxon>Eukaryota</taxon>
        <taxon>Fungi</taxon>
        <taxon>Dikarya</taxon>
        <taxon>Ascomycota</taxon>
        <taxon>Saccharomycotina</taxon>
        <taxon>Saccharomycetes</taxon>
        <taxon>Saccharomycetales</taxon>
        <taxon>Saccharomycetaceae</taxon>
        <taxon>Nakaseomyces</taxon>
    </lineage>
</organism>
<evidence type="ECO:0000313" key="4">
    <source>
        <dbReference type="Proteomes" id="UP001623330"/>
    </source>
</evidence>
<dbReference type="InterPro" id="IPR003163">
    <property type="entry name" value="Tscrpt_reg_HTH_APSES-type"/>
</dbReference>
<reference evidence="3 4" key="1">
    <citation type="submission" date="2024-05" db="EMBL/GenBank/DDBJ databases">
        <title>Long read based assembly of the Candida bracarensis genome reveals expanded adhesin content.</title>
        <authorList>
            <person name="Marcet-Houben M."/>
            <person name="Ksiezopolska E."/>
            <person name="Gabaldon T."/>
        </authorList>
    </citation>
    <scope>NUCLEOTIDE SEQUENCE [LARGE SCALE GENOMIC DNA]</scope>
    <source>
        <strain evidence="3 4">CBM6</strain>
    </source>
</reference>
<dbReference type="InterPro" id="IPR036887">
    <property type="entry name" value="HTH_APSES_sf"/>
</dbReference>
<name>A0ABR4NR26_9SACH</name>
<gene>
    <name evidence="3" type="ORF">RNJ44_01150</name>
</gene>
<dbReference type="Proteomes" id="UP001623330">
    <property type="component" value="Unassembled WGS sequence"/>
</dbReference>
<evidence type="ECO:0000256" key="1">
    <source>
        <dbReference type="SAM" id="MobiDB-lite"/>
    </source>
</evidence>
<feature type="compositionally biased region" description="Polar residues" evidence="1">
    <location>
        <begin position="99"/>
        <end position="111"/>
    </location>
</feature>